<protein>
    <recommendedName>
        <fullName evidence="4">Kinase</fullName>
        <ecNumber evidence="4">2.7.-.-</ecNumber>
    </recommendedName>
</protein>
<keyword evidence="2 4" id="KW-0808">Transferase</keyword>
<dbReference type="GO" id="GO:0008440">
    <property type="term" value="F:inositol-1,4,5-trisphosphate 3-kinase activity"/>
    <property type="evidence" value="ECO:0007669"/>
    <property type="project" value="TreeGrafter"/>
</dbReference>
<dbReference type="STRING" id="40998.A0A2P7ZXX8"/>
<sequence length="346" mass="37859">MSSQQFERSKLTAFGDAAAGHEGVLTDESGGVVVKPCTPAELAFYEETNAHHPDFAALIPTYMGTLQLGKTEQLEQTIQAVQSSGSGAPIVLPPATEITSAHRNVDLTPATVTLKGKAIDTETAIVLQNVAAGFVKPNILDVKLGKRLWDDNAPEAKRQKLDKVADETTSGSMGFRVAGMKVWKGQDYQTYDKFYGRELKPENVKKAFQEFFDHTGDNPDNESFADVFPGALEAVEEIERVVSHQESRMYSASLLFVYEGDRAARRKAIESFQKAQGLQKSDGSPTDSALAGGDVQEDDEEDEQELKLFDVRMIDFAHATWIPGAGPDENMLRGIRSVLQVMQTIA</sequence>
<dbReference type="AlphaFoldDB" id="A0A2P7ZXX8"/>
<feature type="compositionally biased region" description="Polar residues" evidence="5">
    <location>
        <begin position="274"/>
        <end position="287"/>
    </location>
</feature>
<evidence type="ECO:0000256" key="3">
    <source>
        <dbReference type="ARBA" id="ARBA00022777"/>
    </source>
</evidence>
<comment type="similarity">
    <text evidence="1 4">Belongs to the inositol phosphokinase (IPK) family.</text>
</comment>
<dbReference type="OrthoDB" id="338650at2759"/>
<dbReference type="Pfam" id="PF03770">
    <property type="entry name" value="IPK"/>
    <property type="match status" value="1"/>
</dbReference>
<comment type="caution">
    <text evidence="6">The sequence shown here is derived from an EMBL/GenBank/DDBJ whole genome shotgun (WGS) entry which is preliminary data.</text>
</comment>
<keyword evidence="7" id="KW-1185">Reference proteome</keyword>
<dbReference type="Proteomes" id="UP000243723">
    <property type="component" value="Unassembled WGS sequence"/>
</dbReference>
<evidence type="ECO:0000313" key="6">
    <source>
        <dbReference type="EMBL" id="PSK53081.1"/>
    </source>
</evidence>
<organism evidence="6 7">
    <name type="scientific">Elsinoe australis</name>
    <dbReference type="NCBI Taxonomy" id="40998"/>
    <lineage>
        <taxon>Eukaryota</taxon>
        <taxon>Fungi</taxon>
        <taxon>Dikarya</taxon>
        <taxon>Ascomycota</taxon>
        <taxon>Pezizomycotina</taxon>
        <taxon>Dothideomycetes</taxon>
        <taxon>Dothideomycetidae</taxon>
        <taxon>Myriangiales</taxon>
        <taxon>Elsinoaceae</taxon>
        <taxon>Elsinoe</taxon>
    </lineage>
</organism>
<name>A0A2P7ZXX8_9PEZI</name>
<evidence type="ECO:0000256" key="2">
    <source>
        <dbReference type="ARBA" id="ARBA00022679"/>
    </source>
</evidence>
<dbReference type="GO" id="GO:0000824">
    <property type="term" value="F:inositol-1,4,5,6-tetrakisphosphate 3-kinase activity"/>
    <property type="evidence" value="ECO:0007669"/>
    <property type="project" value="TreeGrafter"/>
</dbReference>
<gene>
    <name evidence="6" type="ORF">B9Z65_3281</name>
</gene>
<dbReference type="GO" id="GO:0005737">
    <property type="term" value="C:cytoplasm"/>
    <property type="evidence" value="ECO:0007669"/>
    <property type="project" value="TreeGrafter"/>
</dbReference>
<dbReference type="InterPro" id="IPR038286">
    <property type="entry name" value="IPK_sf"/>
</dbReference>
<dbReference type="InterPro" id="IPR005522">
    <property type="entry name" value="IPK"/>
</dbReference>
<dbReference type="EMBL" id="NHZQ01000102">
    <property type="protein sequence ID" value="PSK53081.1"/>
    <property type="molecule type" value="Genomic_DNA"/>
</dbReference>
<dbReference type="PANTHER" id="PTHR12400">
    <property type="entry name" value="INOSITOL POLYPHOSPHATE KINASE"/>
    <property type="match status" value="1"/>
</dbReference>
<evidence type="ECO:0000256" key="1">
    <source>
        <dbReference type="ARBA" id="ARBA00007374"/>
    </source>
</evidence>
<proteinExistence type="inferred from homology"/>
<dbReference type="SUPFAM" id="SSF56104">
    <property type="entry name" value="SAICAR synthase-like"/>
    <property type="match status" value="1"/>
</dbReference>
<dbReference type="PANTHER" id="PTHR12400:SF103">
    <property type="entry name" value="INOSITOL POLYPHOSPHATE MULTIKINASE"/>
    <property type="match status" value="1"/>
</dbReference>
<dbReference type="Gene3D" id="3.30.470.160">
    <property type="entry name" value="Inositol polyphosphate kinase"/>
    <property type="match status" value="1"/>
</dbReference>
<dbReference type="GO" id="GO:0005634">
    <property type="term" value="C:nucleus"/>
    <property type="evidence" value="ECO:0007669"/>
    <property type="project" value="TreeGrafter"/>
</dbReference>
<dbReference type="GO" id="GO:0046854">
    <property type="term" value="P:phosphatidylinositol phosphate biosynthetic process"/>
    <property type="evidence" value="ECO:0007669"/>
    <property type="project" value="TreeGrafter"/>
</dbReference>
<reference evidence="6 7" key="1">
    <citation type="submission" date="2017-05" db="EMBL/GenBank/DDBJ databases">
        <title>Draft genome sequence of Elsinoe australis.</title>
        <authorList>
            <person name="Cheng Q."/>
        </authorList>
    </citation>
    <scope>NUCLEOTIDE SEQUENCE [LARGE SCALE GENOMIC DNA]</scope>
    <source>
        <strain evidence="6 7">NL1</strain>
    </source>
</reference>
<evidence type="ECO:0000256" key="4">
    <source>
        <dbReference type="RuleBase" id="RU363090"/>
    </source>
</evidence>
<evidence type="ECO:0000313" key="7">
    <source>
        <dbReference type="Proteomes" id="UP000243723"/>
    </source>
</evidence>
<dbReference type="EC" id="2.7.-.-" evidence="4"/>
<feature type="region of interest" description="Disordered" evidence="5">
    <location>
        <begin position="274"/>
        <end position="303"/>
    </location>
</feature>
<accession>A0A2P7ZXX8</accession>
<dbReference type="GO" id="GO:0032958">
    <property type="term" value="P:inositol phosphate biosynthetic process"/>
    <property type="evidence" value="ECO:0007669"/>
    <property type="project" value="InterPro"/>
</dbReference>
<keyword evidence="3 4" id="KW-0418">Kinase</keyword>
<evidence type="ECO:0000256" key="5">
    <source>
        <dbReference type="SAM" id="MobiDB-lite"/>
    </source>
</evidence>